<gene>
    <name evidence="2" type="ORF">PSFLO_04755</name>
</gene>
<dbReference type="EMBL" id="OOIP01000013">
    <property type="protein sequence ID" value="SPO39275.1"/>
    <property type="molecule type" value="Genomic_DNA"/>
</dbReference>
<feature type="region of interest" description="Disordered" evidence="1">
    <location>
        <begin position="17"/>
        <end position="39"/>
    </location>
</feature>
<dbReference type="PANTHER" id="PTHR38048">
    <property type="entry name" value="EXPRESSED PROTEIN"/>
    <property type="match status" value="1"/>
</dbReference>
<name>A0A5C3F603_9BASI</name>
<evidence type="ECO:0000256" key="1">
    <source>
        <dbReference type="SAM" id="MobiDB-lite"/>
    </source>
</evidence>
<evidence type="ECO:0000313" key="3">
    <source>
        <dbReference type="Proteomes" id="UP000323386"/>
    </source>
</evidence>
<evidence type="ECO:0000313" key="2">
    <source>
        <dbReference type="EMBL" id="SPO39275.1"/>
    </source>
</evidence>
<proteinExistence type="predicted"/>
<reference evidence="2 3" key="1">
    <citation type="submission" date="2018-03" db="EMBL/GenBank/DDBJ databases">
        <authorList>
            <person name="Guldener U."/>
        </authorList>
    </citation>
    <scope>NUCLEOTIDE SEQUENCE [LARGE SCALE GENOMIC DNA]</scope>
    <source>
        <strain evidence="2 3">DAOM196992</strain>
    </source>
</reference>
<feature type="compositionally biased region" description="Acidic residues" evidence="1">
    <location>
        <begin position="24"/>
        <end position="33"/>
    </location>
</feature>
<dbReference type="InterPro" id="IPR053206">
    <property type="entry name" value="Dimeric_xanthone_biosynth"/>
</dbReference>
<sequence>MAPDPYARLYRGMLPFHNSFPEDGNADDDDDDQDKPRSLDATHAKMPQFGQHDQHVREHAQMTRHVDALERYCTLALRELRKGKGAAGAFEVQQMRILVGALEDTLLPHLQEEEESLKAENLKRAGFDQLAIKHLLYVAPEHGVLVIGDRYGARVMGI</sequence>
<accession>A0A5C3F603</accession>
<organism evidence="2 3">
    <name type="scientific">Pseudozyma flocculosa</name>
    <dbReference type="NCBI Taxonomy" id="84751"/>
    <lineage>
        <taxon>Eukaryota</taxon>
        <taxon>Fungi</taxon>
        <taxon>Dikarya</taxon>
        <taxon>Basidiomycota</taxon>
        <taxon>Ustilaginomycotina</taxon>
        <taxon>Ustilaginomycetes</taxon>
        <taxon>Ustilaginales</taxon>
        <taxon>Ustilaginaceae</taxon>
        <taxon>Pseudozyma</taxon>
    </lineage>
</organism>
<keyword evidence="3" id="KW-1185">Reference proteome</keyword>
<protein>
    <submittedName>
        <fullName evidence="2">Uncharacterized protein</fullName>
    </submittedName>
</protein>
<dbReference type="PANTHER" id="PTHR38048:SF1">
    <property type="entry name" value="HEMERYTHRIN-LIKE DOMAIN-CONTAINING PROTEIN"/>
    <property type="match status" value="1"/>
</dbReference>
<dbReference type="OrthoDB" id="10044044at2759"/>
<dbReference type="AlphaFoldDB" id="A0A5C3F603"/>
<dbReference type="Proteomes" id="UP000323386">
    <property type="component" value="Unassembled WGS sequence"/>
</dbReference>